<reference evidence="6" key="1">
    <citation type="submission" date="2018-03" db="EMBL/GenBank/DDBJ databases">
        <authorList>
            <person name="Guldener U."/>
        </authorList>
    </citation>
    <scope>NUCLEOTIDE SEQUENCE</scope>
</reference>
<comment type="caution">
    <text evidence="6">The sequence shown here is derived from an EMBL/GenBank/DDBJ whole genome shotgun (WGS) entry which is preliminary data.</text>
</comment>
<gene>
    <name evidence="6" type="ORF">DNG_08162</name>
</gene>
<comment type="similarity">
    <text evidence="1">Belongs to the glycosyl hydrolase 13 family.</text>
</comment>
<dbReference type="GO" id="GO:0033934">
    <property type="term" value="F:glucan 1,4-alpha-maltotriohydrolase activity"/>
    <property type="evidence" value="ECO:0007669"/>
    <property type="project" value="TreeGrafter"/>
</dbReference>
<accession>A0AAE8SY33</accession>
<dbReference type="InterPro" id="IPR006047">
    <property type="entry name" value="GH13_cat_dom"/>
</dbReference>
<dbReference type="SMART" id="SM00642">
    <property type="entry name" value="Aamy"/>
    <property type="match status" value="1"/>
</dbReference>
<dbReference type="PANTHER" id="PTHR10357:SF232">
    <property type="entry name" value="GLYCOSYL HYDROLASE FAMILY 13 CATALYTIC DOMAIN-CONTAINING PROTEIN"/>
    <property type="match status" value="1"/>
</dbReference>
<dbReference type="Pfam" id="PF00128">
    <property type="entry name" value="Alpha-amylase"/>
    <property type="match status" value="1"/>
</dbReference>
<keyword evidence="2" id="KW-0378">Hydrolase</keyword>
<dbReference type="GO" id="GO:0004575">
    <property type="term" value="F:sucrose alpha-glucosidase activity"/>
    <property type="evidence" value="ECO:0007669"/>
    <property type="project" value="TreeGrafter"/>
</dbReference>
<proteinExistence type="inferred from homology"/>
<evidence type="ECO:0000256" key="4">
    <source>
        <dbReference type="ARBA" id="ARBA00026248"/>
    </source>
</evidence>
<dbReference type="PANTHER" id="PTHR10357">
    <property type="entry name" value="ALPHA-AMYLASE FAMILY MEMBER"/>
    <property type="match status" value="1"/>
</dbReference>
<dbReference type="CDD" id="cd11333">
    <property type="entry name" value="AmyAc_SI_OligoGlu_DGase"/>
    <property type="match status" value="1"/>
</dbReference>
<evidence type="ECO:0000256" key="3">
    <source>
        <dbReference type="ARBA" id="ARBA00023295"/>
    </source>
</evidence>
<keyword evidence="7" id="KW-1185">Reference proteome</keyword>
<organism evidence="6 7">
    <name type="scientific">Cephalotrichum gorgonifer</name>
    <dbReference type="NCBI Taxonomy" id="2041049"/>
    <lineage>
        <taxon>Eukaryota</taxon>
        <taxon>Fungi</taxon>
        <taxon>Dikarya</taxon>
        <taxon>Ascomycota</taxon>
        <taxon>Pezizomycotina</taxon>
        <taxon>Sordariomycetes</taxon>
        <taxon>Hypocreomycetidae</taxon>
        <taxon>Microascales</taxon>
        <taxon>Microascaceae</taxon>
        <taxon>Cephalotrichum</taxon>
    </lineage>
</organism>
<dbReference type="GO" id="GO:0004556">
    <property type="term" value="F:alpha-amylase activity"/>
    <property type="evidence" value="ECO:0007669"/>
    <property type="project" value="TreeGrafter"/>
</dbReference>
<protein>
    <submittedName>
        <fullName evidence="6">Related to oligo-1,6-glucosidase</fullName>
    </submittedName>
</protein>
<keyword evidence="4" id="KW-0462">Maltose metabolism</keyword>
<dbReference type="SUPFAM" id="SSF51011">
    <property type="entry name" value="Glycosyl hydrolase domain"/>
    <property type="match status" value="1"/>
</dbReference>
<dbReference type="Gene3D" id="3.20.20.80">
    <property type="entry name" value="Glycosidases"/>
    <property type="match status" value="1"/>
</dbReference>
<dbReference type="Gene3D" id="2.60.40.1180">
    <property type="entry name" value="Golgi alpha-mannosidase II"/>
    <property type="match status" value="1"/>
</dbReference>
<dbReference type="SUPFAM" id="SSF51445">
    <property type="entry name" value="(Trans)glycosidases"/>
    <property type="match status" value="1"/>
</dbReference>
<evidence type="ECO:0000256" key="1">
    <source>
        <dbReference type="ARBA" id="ARBA00008061"/>
    </source>
</evidence>
<name>A0AAE8SY33_9PEZI</name>
<keyword evidence="3" id="KW-0326">Glycosidase</keyword>
<dbReference type="Proteomes" id="UP001187682">
    <property type="component" value="Unassembled WGS sequence"/>
</dbReference>
<evidence type="ECO:0000313" key="7">
    <source>
        <dbReference type="Proteomes" id="UP001187682"/>
    </source>
</evidence>
<evidence type="ECO:0000256" key="2">
    <source>
        <dbReference type="ARBA" id="ARBA00022801"/>
    </source>
</evidence>
<dbReference type="GO" id="GO:0004574">
    <property type="term" value="F:oligo-1,6-glucosidase activity"/>
    <property type="evidence" value="ECO:0007669"/>
    <property type="project" value="TreeGrafter"/>
</dbReference>
<feature type="domain" description="Glycosyl hydrolase family 13 catalytic" evidence="5">
    <location>
        <begin position="20"/>
        <end position="442"/>
    </location>
</feature>
<dbReference type="GO" id="GO:0000025">
    <property type="term" value="P:maltose catabolic process"/>
    <property type="evidence" value="ECO:0007669"/>
    <property type="project" value="TreeGrafter"/>
</dbReference>
<dbReference type="EMBL" id="ONZQ02000013">
    <property type="protein sequence ID" value="SPO05475.1"/>
    <property type="molecule type" value="Genomic_DNA"/>
</dbReference>
<dbReference type="FunFam" id="3.20.20.80:FF:000064">
    <property type="entry name" value="Oligo-1,6-glucosidase"/>
    <property type="match status" value="2"/>
</dbReference>
<evidence type="ECO:0000313" key="6">
    <source>
        <dbReference type="EMBL" id="SPO05475.1"/>
    </source>
</evidence>
<dbReference type="GO" id="GO:0005987">
    <property type="term" value="P:sucrose catabolic process"/>
    <property type="evidence" value="ECO:0007669"/>
    <property type="project" value="TreeGrafter"/>
</dbReference>
<dbReference type="InterPro" id="IPR045857">
    <property type="entry name" value="O16G_dom_2"/>
</dbReference>
<dbReference type="Gene3D" id="3.90.400.10">
    <property type="entry name" value="Oligo-1,6-glucosidase, Domain 2"/>
    <property type="match status" value="1"/>
</dbReference>
<sequence length="593" mass="67770">MSGVAKPLDRQWWKESVVYQVYPSSFLDTDGDGIGNINGITSKLDYLKELGVDILWLTPIYESPQMDMGYDIANYKAIHPPYGTMEDVERLISELKSRDMKLVMDLVVNHTSHKHAWFLDSSSSKQSPKRSWYIWRPARYDEDGTRHPPNNWACILDEANSAWTWDPETEEYFLSLFTPYQPDLNWENPDVREAVYDILRFWIDKGTAGFRMDVINLISKDQSFADAEVADVSRPYQDGRKFYANGPKLLDYLQEMKREVLSKQDLITVGEMPFLDDEDKILEIVKANEGPLNMIFTFELMALDEIPGKGKFSFRNWAVSDMSAIIQKMSRVVANGGWSSLYLENHDQIRSVSRFCDDSDEHRVAGSKLLCIMQTTLTGTLYVYQGEELGMRNVPLSWDPEEYKDIESVSYWKYLRSKYPTGSEELRKAKELHNRKARDNGRTPVQWDDSPNAGFCAADVKPWMRVNDDYPTVNAKAQLASGRATPASDSVSPYRFWQRALQVRKAHVDLLYGGFEIIGDTDPNVFAYKRTGGGQVSVTILNFSGEEAEFHLAEGLKVDNWVLGSYDTSSAEKPKEGVIKLRPWEGLLGVGRE</sequence>
<dbReference type="AlphaFoldDB" id="A0AAE8SY33"/>
<evidence type="ECO:0000259" key="5">
    <source>
        <dbReference type="SMART" id="SM00642"/>
    </source>
</evidence>
<dbReference type="InterPro" id="IPR017853">
    <property type="entry name" value="GH"/>
</dbReference>
<dbReference type="InterPro" id="IPR013780">
    <property type="entry name" value="Glyco_hydro_b"/>
</dbReference>